<evidence type="ECO:0000313" key="2">
    <source>
        <dbReference type="Proteomes" id="UP000321234"/>
    </source>
</evidence>
<gene>
    <name evidence="1" type="ORF">FMM08_12085</name>
</gene>
<dbReference type="InterPro" id="IPR023214">
    <property type="entry name" value="HAD_sf"/>
</dbReference>
<dbReference type="RefSeq" id="WP_147926590.1">
    <property type="nucleotide sequence ID" value="NZ_VKAC01000006.1"/>
</dbReference>
<dbReference type="SUPFAM" id="SSF56784">
    <property type="entry name" value="HAD-like"/>
    <property type="match status" value="1"/>
</dbReference>
<dbReference type="OrthoDB" id="9793014at2"/>
<protein>
    <submittedName>
        <fullName evidence="1">HAD family hydrolase</fullName>
    </submittedName>
</protein>
<dbReference type="InterPro" id="IPR050155">
    <property type="entry name" value="HAD-like_hydrolase_sf"/>
</dbReference>
<sequence length="227" mass="23545">MDASTNDLPDAVLFDVDGTLVDSNYQHVVAWTRAFQGVGVVVPAPHLHRAVGMGGDQLVAAVAGDDVEREHGDAVREAWKTEYLALLDRVPALPGAADLLRACHERGLAVVLASSSPGDLLERHCAIIGADLVDEVVDAVTTADDVEASKPAGDLFSVAAQKVGAQRAVAVGDSPWDARSAHAAGVGVVLVRSGGFCDELLRGEAPDAPLYDDAADLLARLEGSPLT</sequence>
<comment type="caution">
    <text evidence="1">The sequence shown here is derived from an EMBL/GenBank/DDBJ whole genome shotgun (WGS) entry which is preliminary data.</text>
</comment>
<evidence type="ECO:0000313" key="1">
    <source>
        <dbReference type="EMBL" id="TXR56158.1"/>
    </source>
</evidence>
<organism evidence="1 2">
    <name type="scientific">Quadrisphaera setariae</name>
    <dbReference type="NCBI Taxonomy" id="2593304"/>
    <lineage>
        <taxon>Bacteria</taxon>
        <taxon>Bacillati</taxon>
        <taxon>Actinomycetota</taxon>
        <taxon>Actinomycetes</taxon>
        <taxon>Kineosporiales</taxon>
        <taxon>Kineosporiaceae</taxon>
        <taxon>Quadrisphaera</taxon>
    </lineage>
</organism>
<reference evidence="1 2" key="1">
    <citation type="submission" date="2019-07" db="EMBL/GenBank/DDBJ databases">
        <title>Quadrisphaera sp. strain DD2A genome sequencing and assembly.</title>
        <authorList>
            <person name="Kim I."/>
        </authorList>
    </citation>
    <scope>NUCLEOTIDE SEQUENCE [LARGE SCALE GENOMIC DNA]</scope>
    <source>
        <strain evidence="1 2">DD2A</strain>
    </source>
</reference>
<dbReference type="PANTHER" id="PTHR43434:SF16">
    <property type="entry name" value="BLL8046 PROTEIN"/>
    <property type="match status" value="1"/>
</dbReference>
<dbReference type="Proteomes" id="UP000321234">
    <property type="component" value="Unassembled WGS sequence"/>
</dbReference>
<keyword evidence="1" id="KW-0378">Hydrolase</keyword>
<dbReference type="CDD" id="cd07505">
    <property type="entry name" value="HAD_BPGM-like"/>
    <property type="match status" value="1"/>
</dbReference>
<dbReference type="PANTHER" id="PTHR43434">
    <property type="entry name" value="PHOSPHOGLYCOLATE PHOSPHATASE"/>
    <property type="match status" value="1"/>
</dbReference>
<dbReference type="Gene3D" id="1.10.150.240">
    <property type="entry name" value="Putative phosphatase, domain 2"/>
    <property type="match status" value="1"/>
</dbReference>
<dbReference type="Gene3D" id="3.40.50.1000">
    <property type="entry name" value="HAD superfamily/HAD-like"/>
    <property type="match status" value="1"/>
</dbReference>
<dbReference type="GO" id="GO:0008967">
    <property type="term" value="F:phosphoglycolate phosphatase activity"/>
    <property type="evidence" value="ECO:0007669"/>
    <property type="project" value="TreeGrafter"/>
</dbReference>
<dbReference type="Pfam" id="PF00702">
    <property type="entry name" value="Hydrolase"/>
    <property type="match status" value="1"/>
</dbReference>
<accession>A0A5C8ZG61</accession>
<dbReference type="EMBL" id="VKAC01000006">
    <property type="protein sequence ID" value="TXR56158.1"/>
    <property type="molecule type" value="Genomic_DNA"/>
</dbReference>
<dbReference type="SFLD" id="SFLDS00003">
    <property type="entry name" value="Haloacid_Dehalogenase"/>
    <property type="match status" value="1"/>
</dbReference>
<keyword evidence="2" id="KW-1185">Reference proteome</keyword>
<dbReference type="SFLD" id="SFLDG01129">
    <property type="entry name" value="C1.5:_HAD__Beta-PGM__Phosphata"/>
    <property type="match status" value="1"/>
</dbReference>
<dbReference type="AlphaFoldDB" id="A0A5C8ZG61"/>
<dbReference type="InterPro" id="IPR023198">
    <property type="entry name" value="PGP-like_dom2"/>
</dbReference>
<dbReference type="GO" id="GO:0005829">
    <property type="term" value="C:cytosol"/>
    <property type="evidence" value="ECO:0007669"/>
    <property type="project" value="TreeGrafter"/>
</dbReference>
<name>A0A5C8ZG61_9ACTN</name>
<proteinExistence type="predicted"/>
<dbReference type="GO" id="GO:0006281">
    <property type="term" value="P:DNA repair"/>
    <property type="evidence" value="ECO:0007669"/>
    <property type="project" value="TreeGrafter"/>
</dbReference>
<dbReference type="InterPro" id="IPR036412">
    <property type="entry name" value="HAD-like_sf"/>
</dbReference>